<comment type="caution">
    <text evidence="9">The sequence shown here is derived from an EMBL/GenBank/DDBJ whole genome shotgun (WGS) entry which is preliminary data.</text>
</comment>
<dbReference type="HAMAP" id="MF_01416">
    <property type="entry name" value="ATP_synth_delta_bact"/>
    <property type="match status" value="1"/>
</dbReference>
<dbReference type="Pfam" id="PF00213">
    <property type="entry name" value="OSCP"/>
    <property type="match status" value="1"/>
</dbReference>
<dbReference type="InterPro" id="IPR020781">
    <property type="entry name" value="ATPase_OSCP/d_CS"/>
</dbReference>
<organism evidence="9 10">
    <name type="scientific">Bianquea renquensis</name>
    <dbReference type="NCBI Taxonomy" id="2763661"/>
    <lineage>
        <taxon>Bacteria</taxon>
        <taxon>Bacillati</taxon>
        <taxon>Bacillota</taxon>
        <taxon>Clostridia</taxon>
        <taxon>Eubacteriales</taxon>
        <taxon>Bianqueaceae</taxon>
        <taxon>Bianquea</taxon>
    </lineage>
</organism>
<protein>
    <recommendedName>
        <fullName evidence="8">ATP synthase subunit delta</fullName>
    </recommendedName>
    <alternativeName>
        <fullName evidence="8">ATP synthase F(1) sector subunit delta</fullName>
    </alternativeName>
    <alternativeName>
        <fullName evidence="8">F-type ATPase subunit delta</fullName>
        <shortName evidence="8">F-ATPase subunit delta</shortName>
    </alternativeName>
</protein>
<comment type="function">
    <text evidence="8">This protein is part of the stalk that links CF(0) to CF(1). It either transmits conformational changes from CF(0) to CF(1) or is implicated in proton conduction.</text>
</comment>
<dbReference type="AlphaFoldDB" id="A0A926DSU6"/>
<dbReference type="NCBIfam" id="TIGR01145">
    <property type="entry name" value="ATP_synt_delta"/>
    <property type="match status" value="1"/>
</dbReference>
<dbReference type="PANTHER" id="PTHR11910">
    <property type="entry name" value="ATP SYNTHASE DELTA CHAIN"/>
    <property type="match status" value="1"/>
</dbReference>
<evidence type="ECO:0000313" key="10">
    <source>
        <dbReference type="Proteomes" id="UP000657006"/>
    </source>
</evidence>
<evidence type="ECO:0000256" key="7">
    <source>
        <dbReference type="ARBA" id="ARBA00023310"/>
    </source>
</evidence>
<keyword evidence="3 8" id="KW-0375">Hydrogen ion transport</keyword>
<keyword evidence="2 8" id="KW-0813">Transport</keyword>
<keyword evidence="8" id="KW-1003">Cell membrane</keyword>
<comment type="subcellular location">
    <subcellularLocation>
        <location evidence="8">Cell membrane</location>
        <topology evidence="8">Peripheral membrane protein</topology>
    </subcellularLocation>
    <subcellularLocation>
        <location evidence="1">Membrane</location>
    </subcellularLocation>
</comment>
<dbReference type="GO" id="GO:0005886">
    <property type="term" value="C:plasma membrane"/>
    <property type="evidence" value="ECO:0007669"/>
    <property type="project" value="UniProtKB-SubCell"/>
</dbReference>
<name>A0A926DSU6_9FIRM</name>
<dbReference type="SUPFAM" id="SSF47928">
    <property type="entry name" value="N-terminal domain of the delta subunit of the F1F0-ATP synthase"/>
    <property type="match status" value="1"/>
</dbReference>
<dbReference type="RefSeq" id="WP_177717360.1">
    <property type="nucleotide sequence ID" value="NZ_JACRSQ010000003.1"/>
</dbReference>
<dbReference type="InterPro" id="IPR026015">
    <property type="entry name" value="ATP_synth_OSCP/delta_N_sf"/>
</dbReference>
<dbReference type="PROSITE" id="PS00389">
    <property type="entry name" value="ATPASE_DELTA"/>
    <property type="match status" value="1"/>
</dbReference>
<dbReference type="GO" id="GO:0045259">
    <property type="term" value="C:proton-transporting ATP synthase complex"/>
    <property type="evidence" value="ECO:0007669"/>
    <property type="project" value="UniProtKB-KW"/>
</dbReference>
<evidence type="ECO:0000256" key="4">
    <source>
        <dbReference type="ARBA" id="ARBA00023065"/>
    </source>
</evidence>
<keyword evidence="10" id="KW-1185">Reference proteome</keyword>
<evidence type="ECO:0000256" key="3">
    <source>
        <dbReference type="ARBA" id="ARBA00022781"/>
    </source>
</evidence>
<dbReference type="EMBL" id="JACRSQ010000003">
    <property type="protein sequence ID" value="MBC8542655.1"/>
    <property type="molecule type" value="Genomic_DNA"/>
</dbReference>
<gene>
    <name evidence="8 9" type="primary">atpH</name>
    <name evidence="9" type="ORF">H8730_03710</name>
</gene>
<sequence>MAELVAKRYGKALFEYASSHGVIDEIQVDAAYLRDVFQQNPGFARYLELPEITAEAKVESIETIFGPRDQREASLSVGMRGLLAILIRKGRISALMPVLEEYGRLVMEFRREVQAHVRTAAALSEDEEQRIQEALCQSLHKKVSLSVEVDGALIGGLVIRVGDTVFDNSIRTRLDRLTRELMDLQLRGEEKAV</sequence>
<evidence type="ECO:0000256" key="1">
    <source>
        <dbReference type="ARBA" id="ARBA00004370"/>
    </source>
</evidence>
<evidence type="ECO:0000256" key="6">
    <source>
        <dbReference type="ARBA" id="ARBA00023196"/>
    </source>
</evidence>
<evidence type="ECO:0000313" key="9">
    <source>
        <dbReference type="EMBL" id="MBC8542655.1"/>
    </source>
</evidence>
<accession>A0A926DSU6</accession>
<dbReference type="InterPro" id="IPR000711">
    <property type="entry name" value="ATPase_OSCP/dsu"/>
</dbReference>
<evidence type="ECO:0000256" key="8">
    <source>
        <dbReference type="HAMAP-Rule" id="MF_01416"/>
    </source>
</evidence>
<comment type="function">
    <text evidence="8">F(1)F(0) ATP synthase produces ATP from ADP in the presence of a proton or sodium gradient. F-type ATPases consist of two structural domains, F(1) containing the extramembraneous catalytic core and F(0) containing the membrane proton channel, linked together by a central stalk and a peripheral stalk. During catalysis, ATP synthesis in the catalytic domain of F(1) is coupled via a rotary mechanism of the central stalk subunits to proton translocation.</text>
</comment>
<keyword evidence="4 8" id="KW-0406">Ion transport</keyword>
<keyword evidence="6 8" id="KW-0139">CF(1)</keyword>
<reference evidence="9" key="1">
    <citation type="submission" date="2020-08" db="EMBL/GenBank/DDBJ databases">
        <title>Genome public.</title>
        <authorList>
            <person name="Liu C."/>
            <person name="Sun Q."/>
        </authorList>
    </citation>
    <scope>NUCLEOTIDE SEQUENCE</scope>
    <source>
        <strain evidence="9">NSJ-32</strain>
    </source>
</reference>
<dbReference type="PRINTS" id="PR00125">
    <property type="entry name" value="ATPASEDELTA"/>
</dbReference>
<comment type="similarity">
    <text evidence="8">Belongs to the ATPase delta chain family.</text>
</comment>
<keyword evidence="5 8" id="KW-0472">Membrane</keyword>
<dbReference type="GO" id="GO:0046933">
    <property type="term" value="F:proton-transporting ATP synthase activity, rotational mechanism"/>
    <property type="evidence" value="ECO:0007669"/>
    <property type="project" value="UniProtKB-UniRule"/>
</dbReference>
<keyword evidence="7 8" id="KW-0066">ATP synthesis</keyword>
<dbReference type="Gene3D" id="1.10.520.20">
    <property type="entry name" value="N-terminal domain of the delta subunit of the F1F0-ATP synthase"/>
    <property type="match status" value="1"/>
</dbReference>
<evidence type="ECO:0000256" key="2">
    <source>
        <dbReference type="ARBA" id="ARBA00022448"/>
    </source>
</evidence>
<proteinExistence type="inferred from homology"/>
<evidence type="ECO:0000256" key="5">
    <source>
        <dbReference type="ARBA" id="ARBA00023136"/>
    </source>
</evidence>
<dbReference type="Proteomes" id="UP000657006">
    <property type="component" value="Unassembled WGS sequence"/>
</dbReference>